<feature type="transmembrane region" description="Helical" evidence="1">
    <location>
        <begin position="32"/>
        <end position="54"/>
    </location>
</feature>
<name>A0ABX8A887_9BRAD</name>
<dbReference type="Proteomes" id="UP000682843">
    <property type="component" value="Chromosome"/>
</dbReference>
<evidence type="ECO:0008006" key="4">
    <source>
        <dbReference type="Google" id="ProtNLM"/>
    </source>
</evidence>
<evidence type="ECO:0000313" key="3">
    <source>
        <dbReference type="Proteomes" id="UP000682843"/>
    </source>
</evidence>
<feature type="transmembrane region" description="Helical" evidence="1">
    <location>
        <begin position="7"/>
        <end position="26"/>
    </location>
</feature>
<gene>
    <name evidence="2" type="ORF">RPMA_14775</name>
</gene>
<protein>
    <recommendedName>
        <fullName evidence="4">Secreted protein with PEP-CTERM sorting signal</fullName>
    </recommendedName>
</protein>
<keyword evidence="3" id="KW-1185">Reference proteome</keyword>
<accession>A0ABX8A887</accession>
<organism evidence="2 3">
    <name type="scientific">Tardiphaga alba</name>
    <dbReference type="NCBI Taxonomy" id="340268"/>
    <lineage>
        <taxon>Bacteria</taxon>
        <taxon>Pseudomonadati</taxon>
        <taxon>Pseudomonadota</taxon>
        <taxon>Alphaproteobacteria</taxon>
        <taxon>Hyphomicrobiales</taxon>
        <taxon>Nitrobacteraceae</taxon>
        <taxon>Tardiphaga</taxon>
    </lineage>
</organism>
<reference evidence="2 3" key="1">
    <citation type="submission" date="2019-02" db="EMBL/GenBank/DDBJ databases">
        <title>Emended description of the genus Rhodopseudomonas and description of Rhodopseudomonas albus sp. nov., a non-phototrophic, heavy-metal-tolerant bacterium isolated from garden soil.</title>
        <authorList>
            <person name="Bao Z."/>
            <person name="Cao W.W."/>
            <person name="Sato Y."/>
            <person name="Nishizawa T."/>
            <person name="Zhao J."/>
            <person name="Guo Y."/>
            <person name="Ohta H."/>
        </authorList>
    </citation>
    <scope>NUCLEOTIDE SEQUENCE [LARGE SCALE GENOMIC DNA]</scope>
    <source>
        <strain evidence="2 3">SK50-23</strain>
    </source>
</reference>
<keyword evidence="1" id="KW-0472">Membrane</keyword>
<keyword evidence="1" id="KW-0812">Transmembrane</keyword>
<keyword evidence="1" id="KW-1133">Transmembrane helix</keyword>
<evidence type="ECO:0000313" key="2">
    <source>
        <dbReference type="EMBL" id="QUS39953.1"/>
    </source>
</evidence>
<evidence type="ECO:0000256" key="1">
    <source>
        <dbReference type="SAM" id="Phobius"/>
    </source>
</evidence>
<sequence length="71" mass="7857">MRFLGSLLVVIGTLWIIMCFLGTSMMSRSVDMFTEAVLPSAVGFAAILLGVWVFNRRRAKGELPPSLVRPE</sequence>
<proteinExistence type="predicted"/>
<dbReference type="EMBL" id="CP036498">
    <property type="protein sequence ID" value="QUS39953.1"/>
    <property type="molecule type" value="Genomic_DNA"/>
</dbReference>
<dbReference type="RefSeq" id="WP_211908155.1">
    <property type="nucleotide sequence ID" value="NZ_CP036498.1"/>
</dbReference>